<keyword evidence="1" id="KW-1133">Transmembrane helix</keyword>
<dbReference type="EMBL" id="JEMT01012323">
    <property type="protein sequence ID" value="EXX76064.1"/>
    <property type="molecule type" value="Genomic_DNA"/>
</dbReference>
<reference evidence="2 3" key="1">
    <citation type="submission" date="2014-02" db="EMBL/GenBank/DDBJ databases">
        <title>Single nucleus genome sequencing reveals high similarity among nuclei of an endomycorrhizal fungus.</title>
        <authorList>
            <person name="Lin K."/>
            <person name="Geurts R."/>
            <person name="Zhang Z."/>
            <person name="Limpens E."/>
            <person name="Saunders D.G."/>
            <person name="Mu D."/>
            <person name="Pang E."/>
            <person name="Cao H."/>
            <person name="Cha H."/>
            <person name="Lin T."/>
            <person name="Zhou Q."/>
            <person name="Shang Y."/>
            <person name="Li Y."/>
            <person name="Ivanov S."/>
            <person name="Sharma T."/>
            <person name="Velzen R.V."/>
            <person name="Ruijter N.D."/>
            <person name="Aanen D.K."/>
            <person name="Win J."/>
            <person name="Kamoun S."/>
            <person name="Bisseling T."/>
            <person name="Huang S."/>
        </authorList>
    </citation>
    <scope>NUCLEOTIDE SEQUENCE [LARGE SCALE GENOMIC DNA]</scope>
    <source>
        <strain evidence="3">DAOM197198w</strain>
    </source>
</reference>
<sequence>MFNISTSVETLEMFQNLLIQTSELLPENTAQIHEAFKSYLETLTTSDYGTLFVIFLLLYVLFSIVSMIVRWLLGTVVGMIRFGIYIATAIILYWLYVSINIDVEKGNEELRVAGEKLVKGAQEFVHRDL</sequence>
<protein>
    <submittedName>
        <fullName evidence="2">Uncharacterized protein</fullName>
    </submittedName>
</protein>
<dbReference type="AlphaFoldDB" id="A0A015L8P5"/>
<comment type="caution">
    <text evidence="2">The sequence shown here is derived from an EMBL/GenBank/DDBJ whole genome shotgun (WGS) entry which is preliminary data.</text>
</comment>
<dbReference type="Proteomes" id="UP000022910">
    <property type="component" value="Unassembled WGS sequence"/>
</dbReference>
<evidence type="ECO:0000256" key="1">
    <source>
        <dbReference type="SAM" id="Phobius"/>
    </source>
</evidence>
<feature type="transmembrane region" description="Helical" evidence="1">
    <location>
        <begin position="48"/>
        <end position="69"/>
    </location>
</feature>
<evidence type="ECO:0000313" key="3">
    <source>
        <dbReference type="Proteomes" id="UP000022910"/>
    </source>
</evidence>
<accession>A0A015L8P5</accession>
<name>A0A015L8P5_RHIIW</name>
<organism evidence="2 3">
    <name type="scientific">Rhizophagus irregularis (strain DAOM 197198w)</name>
    <name type="common">Glomus intraradices</name>
    <dbReference type="NCBI Taxonomy" id="1432141"/>
    <lineage>
        <taxon>Eukaryota</taxon>
        <taxon>Fungi</taxon>
        <taxon>Fungi incertae sedis</taxon>
        <taxon>Mucoromycota</taxon>
        <taxon>Glomeromycotina</taxon>
        <taxon>Glomeromycetes</taxon>
        <taxon>Glomerales</taxon>
        <taxon>Glomeraceae</taxon>
        <taxon>Rhizophagus</taxon>
    </lineage>
</organism>
<feature type="transmembrane region" description="Helical" evidence="1">
    <location>
        <begin position="76"/>
        <end position="96"/>
    </location>
</feature>
<keyword evidence="3" id="KW-1185">Reference proteome</keyword>
<gene>
    <name evidence="2" type="ORF">RirG_036470</name>
</gene>
<dbReference type="HOGENOM" id="CLU_1949957_0_0_1"/>
<proteinExistence type="predicted"/>
<evidence type="ECO:0000313" key="2">
    <source>
        <dbReference type="EMBL" id="EXX76064.1"/>
    </source>
</evidence>
<keyword evidence="1" id="KW-0472">Membrane</keyword>
<keyword evidence="1" id="KW-0812">Transmembrane</keyword>